<dbReference type="AlphaFoldDB" id="A0A979GJI3"/>
<proteinExistence type="predicted"/>
<gene>
    <name evidence="1" type="ordered locus">ECSE_P2-0096</name>
</gene>
<dbReference type="KEGG" id="ecy:ECSE_P2-0096"/>
<accession>A0A979GJI3</accession>
<reference evidence="1 2" key="1">
    <citation type="journal article" date="2008" name="DNA Res.">
        <title>Complete genome sequence and comparative analysis of the wild-type commensal Escherichia coli strain SE11 isolated from a healthy adult.</title>
        <authorList>
            <person name="Oshima K."/>
            <person name="Toh H."/>
            <person name="Ogura Y."/>
            <person name="Sasamoto H."/>
            <person name="Morita H."/>
            <person name="Park S.-H."/>
            <person name="Ooka T."/>
            <person name="Iyoda S."/>
            <person name="Taylor T.D."/>
            <person name="Hayashi T."/>
            <person name="Itoh K."/>
            <person name="Hattori M."/>
        </authorList>
    </citation>
    <scope>NUCLEOTIDE SEQUENCE [LARGE SCALE GENOMIC DNA]</scope>
    <source>
        <strain evidence="1 2">SE11</strain>
    </source>
</reference>
<dbReference type="EMBL" id="AP009242">
    <property type="protein sequence ID" value="BAG80423.1"/>
    <property type="molecule type" value="Genomic_DNA"/>
</dbReference>
<evidence type="ECO:0000313" key="1">
    <source>
        <dbReference type="EMBL" id="BAG80423.1"/>
    </source>
</evidence>
<organism evidence="1 2">
    <name type="scientific">Escherichia coli (strain SE11)</name>
    <dbReference type="NCBI Taxonomy" id="409438"/>
    <lineage>
        <taxon>Bacteria</taxon>
        <taxon>Pseudomonadati</taxon>
        <taxon>Pseudomonadota</taxon>
        <taxon>Gammaproteobacteria</taxon>
        <taxon>Enterobacterales</taxon>
        <taxon>Enterobacteriaceae</taxon>
        <taxon>Escherichia</taxon>
    </lineage>
</organism>
<evidence type="ECO:0000313" key="2">
    <source>
        <dbReference type="Proteomes" id="UP000008199"/>
    </source>
</evidence>
<name>A0A979GJI3_ECOSE</name>
<dbReference type="Proteomes" id="UP000008199">
    <property type="component" value="Plasmid pSE11-2"/>
</dbReference>
<protein>
    <submittedName>
        <fullName evidence="1">Uncharacterized protein</fullName>
    </submittedName>
</protein>
<keyword evidence="1" id="KW-0614">Plasmid</keyword>
<geneLocation type="plasmid" evidence="1 2">
    <name>pSE11-2</name>
</geneLocation>
<sequence>MQITKDIGEFFETLKGRKRFTSCPLTFPLSSVDELANQFQNCNQRVCNGDHSPENDD</sequence>